<dbReference type="AlphaFoldDB" id="A0A9W6BIK0"/>
<name>A0A9W6BIK0_9CHLO</name>
<evidence type="ECO:0000256" key="2">
    <source>
        <dbReference type="ARBA" id="ARBA00022670"/>
    </source>
</evidence>
<dbReference type="SUPFAM" id="SSF53182">
    <property type="entry name" value="Pyrrolidone carboxyl peptidase (pyroglutamate aminopeptidase)"/>
    <property type="match status" value="1"/>
</dbReference>
<keyword evidence="6" id="KW-1185">Reference proteome</keyword>
<protein>
    <recommendedName>
        <fullName evidence="7">Pyroglutamyl-peptidase I</fullName>
    </recommendedName>
</protein>
<dbReference type="Gene3D" id="3.40.630.20">
    <property type="entry name" value="Peptidase C15, pyroglutamyl peptidase I-like"/>
    <property type="match status" value="1"/>
</dbReference>
<comment type="similarity">
    <text evidence="1">Belongs to the peptidase C15 family.</text>
</comment>
<reference evidence="5 6" key="1">
    <citation type="journal article" date="2023" name="Commun. Biol.">
        <title>Reorganization of the ancestral sex-determining regions during the evolution of trioecy in Pleodorina starrii.</title>
        <authorList>
            <person name="Takahashi K."/>
            <person name="Suzuki S."/>
            <person name="Kawai-Toyooka H."/>
            <person name="Yamamoto K."/>
            <person name="Hamaji T."/>
            <person name="Ootsuki R."/>
            <person name="Yamaguchi H."/>
            <person name="Kawachi M."/>
            <person name="Higashiyama T."/>
            <person name="Nozaki H."/>
        </authorList>
    </citation>
    <scope>NUCLEOTIDE SEQUENCE [LARGE SCALE GENOMIC DNA]</scope>
    <source>
        <strain evidence="5 6">NIES-4479</strain>
    </source>
</reference>
<evidence type="ECO:0000256" key="3">
    <source>
        <dbReference type="ARBA" id="ARBA00022801"/>
    </source>
</evidence>
<dbReference type="Pfam" id="PF01470">
    <property type="entry name" value="Peptidase_C15"/>
    <property type="match status" value="1"/>
</dbReference>
<dbReference type="InterPro" id="IPR036440">
    <property type="entry name" value="Peptidase_C15-like_sf"/>
</dbReference>
<dbReference type="GO" id="GO:0006508">
    <property type="term" value="P:proteolysis"/>
    <property type="evidence" value="ECO:0007669"/>
    <property type="project" value="UniProtKB-KW"/>
</dbReference>
<gene>
    <name evidence="5" type="primary">PLEST002495</name>
    <name evidence="5" type="ORF">PLESTB_000683000</name>
</gene>
<organism evidence="5 6">
    <name type="scientific">Pleodorina starrii</name>
    <dbReference type="NCBI Taxonomy" id="330485"/>
    <lineage>
        <taxon>Eukaryota</taxon>
        <taxon>Viridiplantae</taxon>
        <taxon>Chlorophyta</taxon>
        <taxon>core chlorophytes</taxon>
        <taxon>Chlorophyceae</taxon>
        <taxon>CS clade</taxon>
        <taxon>Chlamydomonadales</taxon>
        <taxon>Volvocaceae</taxon>
        <taxon>Pleodorina</taxon>
    </lineage>
</organism>
<keyword evidence="2" id="KW-0645">Protease</keyword>
<dbReference type="EMBL" id="BRXU01000007">
    <property type="protein sequence ID" value="GLC52871.1"/>
    <property type="molecule type" value="Genomic_DNA"/>
</dbReference>
<dbReference type="OrthoDB" id="407146at2759"/>
<dbReference type="PANTHER" id="PTHR23402:SF1">
    <property type="entry name" value="PYROGLUTAMYL-PEPTIDASE I"/>
    <property type="match status" value="1"/>
</dbReference>
<proteinExistence type="inferred from homology"/>
<dbReference type="Proteomes" id="UP001165080">
    <property type="component" value="Unassembled WGS sequence"/>
</dbReference>
<keyword evidence="4" id="KW-0788">Thiol protease</keyword>
<dbReference type="GO" id="GO:0008234">
    <property type="term" value="F:cysteine-type peptidase activity"/>
    <property type="evidence" value="ECO:0007669"/>
    <property type="project" value="UniProtKB-KW"/>
</dbReference>
<evidence type="ECO:0008006" key="7">
    <source>
        <dbReference type="Google" id="ProtNLM"/>
    </source>
</evidence>
<accession>A0A9W6BIK0</accession>
<evidence type="ECO:0000256" key="1">
    <source>
        <dbReference type="ARBA" id="ARBA00006641"/>
    </source>
</evidence>
<dbReference type="PANTHER" id="PTHR23402">
    <property type="entry name" value="PROTEASE FAMILY C15 PYROGLUTAMYL-PEPTIDASE I-RELATED"/>
    <property type="match status" value="1"/>
</dbReference>
<evidence type="ECO:0000313" key="6">
    <source>
        <dbReference type="Proteomes" id="UP001165080"/>
    </source>
</evidence>
<comment type="caution">
    <text evidence="5">The sequence shown here is derived from an EMBL/GenBank/DDBJ whole genome shotgun (WGS) entry which is preliminary data.</text>
</comment>
<evidence type="ECO:0000256" key="4">
    <source>
        <dbReference type="ARBA" id="ARBA00022807"/>
    </source>
</evidence>
<sequence length="266" mass="28572">MQMTKTTFLVTGFSTFHGVDANPTERLAAWLKVNLEQGNPMLGQDFEVHDVSILNVAATDVDAYFAQLAHQLEQGAVQGISSGAAPAGAEGEVLIGHFAAAAVAPPPLQPPSQRVVLLHLGVATTATDYRLESRAANCANFRVPDERGWSPAMEEIEPGRGTDSWVGSGLPLAAVCERLAARGHNVMVSADAGQFVCNWTYYRACRLAERYAGMQAVFVHVPPLEVEDEAKQRAFLLDAMREIARLRACPFSAATDVPPKEALSSV</sequence>
<keyword evidence="3" id="KW-0378">Hydrolase</keyword>
<dbReference type="InterPro" id="IPR016125">
    <property type="entry name" value="Peptidase_C15-like"/>
</dbReference>
<evidence type="ECO:0000313" key="5">
    <source>
        <dbReference type="EMBL" id="GLC52871.1"/>
    </source>
</evidence>